<dbReference type="AlphaFoldDB" id="A0A060Y0X2"/>
<dbReference type="InterPro" id="IPR001478">
    <property type="entry name" value="PDZ"/>
</dbReference>
<dbReference type="CDD" id="cd06734">
    <property type="entry name" value="PDZ4_MAGI-1_3-like"/>
    <property type="match status" value="1"/>
</dbReference>
<reference evidence="3" key="2">
    <citation type="submission" date="2014-03" db="EMBL/GenBank/DDBJ databases">
        <authorList>
            <person name="Genoscope - CEA"/>
        </authorList>
    </citation>
    <scope>NUCLEOTIDE SEQUENCE</scope>
</reference>
<dbReference type="PANTHER" id="PTHR10316:SF65">
    <property type="entry name" value="MEMBRANE-ASSOCIATED GUANYLATE KINASE, WW AND PDZ DOMAIN-CONTAINING PROTEIN 3 ISOFORM X1"/>
    <property type="match status" value="1"/>
</dbReference>
<accession>A0A060Y0X2</accession>
<dbReference type="PANTHER" id="PTHR10316">
    <property type="entry name" value="MEMBRANE ASSOCIATED GUANYLATE KINASE-RELATED"/>
    <property type="match status" value="1"/>
</dbReference>
<dbReference type="SMART" id="SM00228">
    <property type="entry name" value="PDZ"/>
    <property type="match status" value="3"/>
</dbReference>
<evidence type="ECO:0000313" key="3">
    <source>
        <dbReference type="EMBL" id="CDQ85583.1"/>
    </source>
</evidence>
<protein>
    <recommendedName>
        <fullName evidence="2">PDZ domain-containing protein</fullName>
    </recommendedName>
</protein>
<evidence type="ECO:0000256" key="1">
    <source>
        <dbReference type="SAM" id="MobiDB-lite"/>
    </source>
</evidence>
<dbReference type="CDD" id="cd06735">
    <property type="entry name" value="PDZ5_MAGI-1_3-like"/>
    <property type="match status" value="1"/>
</dbReference>
<sequence length="523" mass="57161">MDCFCFSHINQRTQFENPVLEAKRKLSQETTVSIQQGAPPPSGQTSPVKSLKPRQEITSSTETLDCVTDSVPQALPFHSSTSTLRNNSPKRDATEMYLKSKALLESKQPHTKDLDVFIKRDQETGFGFRVLGGEGPEQPVSTEVYIGAIVHLGAAEKDGRLRAGDELIGIDGIMVKGRSHKQVLDLMTNAARNGQVMLTVRRKVIYRDMTEEEAGLHMAPVLVNGSPRLPRIQMPSVLDHESFDITLHRKDSEGFGFVILTSKSKPPLGVIPHKIGRIIEGSPTDRCGLLNVGDRISAVNGRSIVGLSHNDIVQLIKDAGNAVTLTVVPEDEYKGPPSGASSAKQSPAPHHRAMGQRSAMHDERYNLDLEEEKREGVTWADYKTLPLSEQGTMCVTGPRQARLIPLLLSLLLSGGCITVELDRGSRGFGFSLRGGTEYNMGLYILRLAEEGPALLDSRIHVGDQVVEINGEPTQGITHTRAIELIQAGGSKVLLLLRPGQGLVQDNSDCVPSTVCYYSNEHHH</sequence>
<dbReference type="InterPro" id="IPR036034">
    <property type="entry name" value="PDZ_sf"/>
</dbReference>
<proteinExistence type="predicted"/>
<dbReference type="Gene3D" id="2.30.42.10">
    <property type="match status" value="3"/>
</dbReference>
<dbReference type="FunFam" id="2.30.42.10:FF:000006">
    <property type="entry name" value="Membrane associated guanylate kinase, WW and PDZ domain containing 1"/>
    <property type="match status" value="1"/>
</dbReference>
<dbReference type="PaxDb" id="8022-A0A060Y0X2"/>
<dbReference type="FunFam" id="2.30.42.10:FF:000012">
    <property type="entry name" value="Membrane associated guanylate kinase, WW and PDZ domain containing 1"/>
    <property type="match status" value="1"/>
</dbReference>
<dbReference type="STRING" id="8022.A0A060Y0X2"/>
<dbReference type="PROSITE" id="PS50106">
    <property type="entry name" value="PDZ"/>
    <property type="match status" value="3"/>
</dbReference>
<dbReference type="SUPFAM" id="SSF50156">
    <property type="entry name" value="PDZ domain-like"/>
    <property type="match status" value="3"/>
</dbReference>
<feature type="domain" description="PDZ" evidence="2">
    <location>
        <begin position="244"/>
        <end position="331"/>
    </location>
</feature>
<feature type="region of interest" description="Disordered" evidence="1">
    <location>
        <begin position="26"/>
        <end position="61"/>
    </location>
</feature>
<feature type="region of interest" description="Disordered" evidence="1">
    <location>
        <begin position="332"/>
        <end position="361"/>
    </location>
</feature>
<name>A0A060Y0X2_ONCMY</name>
<dbReference type="Proteomes" id="UP000193380">
    <property type="component" value="Unassembled WGS sequence"/>
</dbReference>
<dbReference type="Pfam" id="PF00595">
    <property type="entry name" value="PDZ"/>
    <property type="match status" value="3"/>
</dbReference>
<reference evidence="3" key="1">
    <citation type="journal article" date="2014" name="Nat. Commun.">
        <title>The rainbow trout genome provides novel insights into evolution after whole-genome duplication in vertebrates.</title>
        <authorList>
            <person name="Berthelot C."/>
            <person name="Brunet F."/>
            <person name="Chalopin D."/>
            <person name="Juanchich A."/>
            <person name="Bernard M."/>
            <person name="Noel B."/>
            <person name="Bento P."/>
            <person name="Da Silva C."/>
            <person name="Labadie K."/>
            <person name="Alberti A."/>
            <person name="Aury J.M."/>
            <person name="Louis A."/>
            <person name="Dehais P."/>
            <person name="Bardou P."/>
            <person name="Montfort J."/>
            <person name="Klopp C."/>
            <person name="Cabau C."/>
            <person name="Gaspin C."/>
            <person name="Thorgaard G.H."/>
            <person name="Boussaha M."/>
            <person name="Quillet E."/>
            <person name="Guyomard R."/>
            <person name="Galiana D."/>
            <person name="Bobe J."/>
            <person name="Volff J.N."/>
            <person name="Genet C."/>
            <person name="Wincker P."/>
            <person name="Jaillon O."/>
            <person name="Roest Crollius H."/>
            <person name="Guiguen Y."/>
        </authorList>
    </citation>
    <scope>NUCLEOTIDE SEQUENCE [LARGE SCALE GENOMIC DNA]</scope>
</reference>
<feature type="domain" description="PDZ" evidence="2">
    <location>
        <begin position="115"/>
        <end position="202"/>
    </location>
</feature>
<dbReference type="GO" id="GO:0005911">
    <property type="term" value="C:cell-cell junction"/>
    <property type="evidence" value="ECO:0007669"/>
    <property type="project" value="TreeGrafter"/>
</dbReference>
<dbReference type="CDD" id="cd06733">
    <property type="entry name" value="PDZ3_MAGI-1_3-like"/>
    <property type="match status" value="1"/>
</dbReference>
<evidence type="ECO:0000313" key="4">
    <source>
        <dbReference type="Proteomes" id="UP000193380"/>
    </source>
</evidence>
<gene>
    <name evidence="3" type="ORF">GSONMT00020956001</name>
</gene>
<dbReference type="GO" id="GO:0007165">
    <property type="term" value="P:signal transduction"/>
    <property type="evidence" value="ECO:0007669"/>
    <property type="project" value="TreeGrafter"/>
</dbReference>
<feature type="domain" description="PDZ" evidence="2">
    <location>
        <begin position="418"/>
        <end position="500"/>
    </location>
</feature>
<dbReference type="GO" id="GO:0005737">
    <property type="term" value="C:cytoplasm"/>
    <property type="evidence" value="ECO:0007669"/>
    <property type="project" value="TreeGrafter"/>
</dbReference>
<evidence type="ECO:0000259" key="2">
    <source>
        <dbReference type="PROSITE" id="PS50106"/>
    </source>
</evidence>
<dbReference type="EMBL" id="FR906863">
    <property type="protein sequence ID" value="CDQ85583.1"/>
    <property type="molecule type" value="Genomic_DNA"/>
</dbReference>
<organism evidence="3 4">
    <name type="scientific">Oncorhynchus mykiss</name>
    <name type="common">Rainbow trout</name>
    <name type="synonym">Salmo gairdneri</name>
    <dbReference type="NCBI Taxonomy" id="8022"/>
    <lineage>
        <taxon>Eukaryota</taxon>
        <taxon>Metazoa</taxon>
        <taxon>Chordata</taxon>
        <taxon>Craniata</taxon>
        <taxon>Vertebrata</taxon>
        <taxon>Euteleostomi</taxon>
        <taxon>Actinopterygii</taxon>
        <taxon>Neopterygii</taxon>
        <taxon>Teleostei</taxon>
        <taxon>Protacanthopterygii</taxon>
        <taxon>Salmoniformes</taxon>
        <taxon>Salmonidae</taxon>
        <taxon>Salmoninae</taxon>
        <taxon>Oncorhynchus</taxon>
    </lineage>
</organism>